<evidence type="ECO:0000256" key="1">
    <source>
        <dbReference type="SAM" id="MobiDB-lite"/>
    </source>
</evidence>
<feature type="region of interest" description="Disordered" evidence="1">
    <location>
        <begin position="417"/>
        <end position="465"/>
    </location>
</feature>
<feature type="transmembrane region" description="Helical" evidence="2">
    <location>
        <begin position="251"/>
        <end position="273"/>
    </location>
</feature>
<feature type="compositionally biased region" description="Polar residues" evidence="1">
    <location>
        <begin position="429"/>
        <end position="448"/>
    </location>
</feature>
<feature type="compositionally biased region" description="Low complexity" evidence="1">
    <location>
        <begin position="351"/>
        <end position="374"/>
    </location>
</feature>
<protein>
    <submittedName>
        <fullName evidence="3">Uncharacterized protein</fullName>
    </submittedName>
</protein>
<keyword evidence="2" id="KW-1133">Transmembrane helix</keyword>
<proteinExistence type="predicted"/>
<keyword evidence="2" id="KW-0812">Transmembrane</keyword>
<feature type="transmembrane region" description="Helical" evidence="2">
    <location>
        <begin position="46"/>
        <end position="63"/>
    </location>
</feature>
<keyword evidence="2" id="KW-0472">Membrane</keyword>
<keyword evidence="4" id="KW-1185">Reference proteome</keyword>
<feature type="region of interest" description="Disordered" evidence="1">
    <location>
        <begin position="349"/>
        <end position="378"/>
    </location>
</feature>
<feature type="region of interest" description="Disordered" evidence="1">
    <location>
        <begin position="572"/>
        <end position="610"/>
    </location>
</feature>
<comment type="caution">
    <text evidence="3">The sequence shown here is derived from an EMBL/GenBank/DDBJ whole genome shotgun (WGS) entry which is preliminary data.</text>
</comment>
<accession>A0AAW0DTL1</accession>
<organism evidence="3 4">
    <name type="scientific">Favolaschia claudopus</name>
    <dbReference type="NCBI Taxonomy" id="2862362"/>
    <lineage>
        <taxon>Eukaryota</taxon>
        <taxon>Fungi</taxon>
        <taxon>Dikarya</taxon>
        <taxon>Basidiomycota</taxon>
        <taxon>Agaricomycotina</taxon>
        <taxon>Agaricomycetes</taxon>
        <taxon>Agaricomycetidae</taxon>
        <taxon>Agaricales</taxon>
        <taxon>Marasmiineae</taxon>
        <taxon>Mycenaceae</taxon>
        <taxon>Favolaschia</taxon>
    </lineage>
</organism>
<feature type="transmembrane region" description="Helical" evidence="2">
    <location>
        <begin position="6"/>
        <end position="25"/>
    </location>
</feature>
<dbReference type="Proteomes" id="UP001362999">
    <property type="component" value="Unassembled WGS sequence"/>
</dbReference>
<sequence>MTSPAYGVAATAVLLSHLFIIKVLCHLSPAAFSLDFFPDIDFKDHVPYVFESLVCTFLLAIWFSNRTVGAQIIKLFTRGTLLLLGPVLLAPCLGYLRALQKVVSGVQVPHIYIKAIAFWTSLFRQTCQRVVSGASCSLDIPPFSPMSSAIPVCSSAARAARASKTVHYLDAALFTVIDTIFCRISFLCHQCITTGLSCVARLAKNAVFRPFTRLKDILSSSFAAVERVVTGLHLNFKNPGSTNVDPRLEAVCIYAFVFTSCFVASAYMHLFYLHYSFRSAMVLAAGWGLAGVLAFYNAAHESSSLKPPPTTTPTAVPRTVARPVIQHQAIPSCQSPPGLVQPETLIKSPISSVPSSPTSNTSTVSSVDSDPNTDWSLIPRPLTRRSLIDFPTSDLHRALSPIMEVSSVASTYSIATSRSATPSPCPSPKNASTPPRRSSSRLATSPIHSSSSSSDERTAARVNKARAQRDMAEFRSFSMALQDKTQRVRAGAGGDELQSNAAGSEAEWRGVVNGWQRRVIGSDAANAVIASPYIVLQTYWKLPAYVCIVPRTTPIRSYLTAPSDVRDILVSRSMRPQPDKSTSQDKEQRVESLSKPRRNTSSSFTRMHLGPSKTGRAWALLGLCG</sequence>
<name>A0AAW0DTL1_9AGAR</name>
<feature type="compositionally biased region" description="Basic and acidic residues" evidence="1">
    <location>
        <begin position="582"/>
        <end position="594"/>
    </location>
</feature>
<evidence type="ECO:0000313" key="3">
    <source>
        <dbReference type="EMBL" id="KAK7055279.1"/>
    </source>
</evidence>
<evidence type="ECO:0000256" key="2">
    <source>
        <dbReference type="SAM" id="Phobius"/>
    </source>
</evidence>
<evidence type="ECO:0000313" key="4">
    <source>
        <dbReference type="Proteomes" id="UP001362999"/>
    </source>
</evidence>
<dbReference type="EMBL" id="JAWWNJ010000005">
    <property type="protein sequence ID" value="KAK7055279.1"/>
    <property type="molecule type" value="Genomic_DNA"/>
</dbReference>
<gene>
    <name evidence="3" type="ORF">R3P38DRAFT_3342416</name>
</gene>
<dbReference type="AlphaFoldDB" id="A0AAW0DTL1"/>
<reference evidence="3 4" key="1">
    <citation type="journal article" date="2024" name="J Genomics">
        <title>Draft genome sequencing and assembly of Favolaschia claudopus CIRM-BRFM 2984 isolated from oak limbs.</title>
        <authorList>
            <person name="Navarro D."/>
            <person name="Drula E."/>
            <person name="Chaduli D."/>
            <person name="Cazenave R."/>
            <person name="Ahrendt S."/>
            <person name="Wang J."/>
            <person name="Lipzen A."/>
            <person name="Daum C."/>
            <person name="Barry K."/>
            <person name="Grigoriev I.V."/>
            <person name="Favel A."/>
            <person name="Rosso M.N."/>
            <person name="Martin F."/>
        </authorList>
    </citation>
    <scope>NUCLEOTIDE SEQUENCE [LARGE SCALE GENOMIC DNA]</scope>
    <source>
        <strain evidence="3 4">CIRM-BRFM 2984</strain>
    </source>
</reference>